<feature type="binding site" description="axial binding residue" evidence="1">
    <location>
        <position position="450"/>
    </location>
    <ligand>
        <name>heme</name>
        <dbReference type="ChEBI" id="CHEBI:30413"/>
    </ligand>
    <ligandPart>
        <name>Fe</name>
        <dbReference type="ChEBI" id="CHEBI:18248"/>
    </ligandPart>
</feature>
<dbReference type="InterPro" id="IPR036396">
    <property type="entry name" value="Cyt_P450_sf"/>
</dbReference>
<gene>
    <name evidence="2" type="ORF">LARI1_G002520</name>
</gene>
<dbReference type="PRINTS" id="PR00463">
    <property type="entry name" value="EP450I"/>
</dbReference>
<dbReference type="PANTHER" id="PTHR24305:SF168">
    <property type="entry name" value="P450, PUTATIVE (EUROFUNG)-RELATED"/>
    <property type="match status" value="1"/>
</dbReference>
<dbReference type="InterPro" id="IPR050121">
    <property type="entry name" value="Cytochrome_P450_monoxygenase"/>
</dbReference>
<proteinExistence type="predicted"/>
<dbReference type="SUPFAM" id="SSF48264">
    <property type="entry name" value="Cytochrome P450"/>
    <property type="match status" value="1"/>
</dbReference>
<keyword evidence="1" id="KW-0479">Metal-binding</keyword>
<evidence type="ECO:0000256" key="1">
    <source>
        <dbReference type="PIRSR" id="PIRSR602401-1"/>
    </source>
</evidence>
<dbReference type="InterPro" id="IPR002401">
    <property type="entry name" value="Cyt_P450_E_grp-I"/>
</dbReference>
<dbReference type="AlphaFoldDB" id="A0A8T9BI78"/>
<dbReference type="InterPro" id="IPR001128">
    <property type="entry name" value="Cyt_P450"/>
</dbReference>
<dbReference type="Gene3D" id="1.10.630.10">
    <property type="entry name" value="Cytochrome P450"/>
    <property type="match status" value="1"/>
</dbReference>
<keyword evidence="1" id="KW-0349">Heme</keyword>
<dbReference type="OrthoDB" id="1470350at2759"/>
<dbReference type="GO" id="GO:0005506">
    <property type="term" value="F:iron ion binding"/>
    <property type="evidence" value="ECO:0007669"/>
    <property type="project" value="InterPro"/>
</dbReference>
<keyword evidence="3" id="KW-1185">Reference proteome</keyword>
<keyword evidence="2" id="KW-0503">Monooxygenase</keyword>
<evidence type="ECO:0000313" key="2">
    <source>
        <dbReference type="EMBL" id="TVY19106.1"/>
    </source>
</evidence>
<dbReference type="GO" id="GO:0004497">
    <property type="term" value="F:monooxygenase activity"/>
    <property type="evidence" value="ECO:0007669"/>
    <property type="project" value="UniProtKB-KW"/>
</dbReference>
<dbReference type="CDD" id="cd11060">
    <property type="entry name" value="CYP57A1-like"/>
    <property type="match status" value="1"/>
</dbReference>
<protein>
    <submittedName>
        <fullName evidence="2">Cytochrome P450 monooxygenase</fullName>
    </submittedName>
</protein>
<keyword evidence="2" id="KW-0560">Oxidoreductase</keyword>
<dbReference type="GO" id="GO:0016705">
    <property type="term" value="F:oxidoreductase activity, acting on paired donors, with incorporation or reduction of molecular oxygen"/>
    <property type="evidence" value="ECO:0007669"/>
    <property type="project" value="InterPro"/>
</dbReference>
<dbReference type="GO" id="GO:0020037">
    <property type="term" value="F:heme binding"/>
    <property type="evidence" value="ECO:0007669"/>
    <property type="project" value="InterPro"/>
</dbReference>
<keyword evidence="1" id="KW-0408">Iron</keyword>
<comment type="caution">
    <text evidence="2">The sequence shown here is derived from an EMBL/GenBank/DDBJ whole genome shotgun (WGS) entry which is preliminary data.</text>
</comment>
<dbReference type="PANTHER" id="PTHR24305">
    <property type="entry name" value="CYTOCHROME P450"/>
    <property type="match status" value="1"/>
</dbReference>
<dbReference type="EMBL" id="QGMF01000127">
    <property type="protein sequence ID" value="TVY19106.1"/>
    <property type="molecule type" value="Genomic_DNA"/>
</dbReference>
<sequence>MLLDSSFLSALIDGKWPVWLLLAAIIYWQWRSYVHLSHFKGPFWARFTNLWMFQKVAGKTQYMDLYNVILKYGDLARIAPNQLVTGDIDMLHRMSAARSTYTRSQIYAGNTLMPETHNTFSMVDEPAHTKRRAVIAAGYAGKETEELESKVDQQLGHFLNLIRTKYISTDTDVRPLDLARKCGYFTLDTITNLSFSAPWGFLVEDKDLDNWFALVGWQFKIVTTMQSVPWVLNLVSTPWAGRLMAKFQDPSRGAAALVATTRRNVHARFATKNPGEKMDMMGSFIRHGITENQAASEAILAVIAGSDTTASGIRSTLLYILTNPRVYRKLQDEIDATVVPPGASAIISDAQSKTLPYLQAVIREGARIVPPTAATFAKVAPPGGDTVNGRFIPGGTQICISIMAVLREKKVFGEDVDMFRPERWIVADGEKFKAMEKNLNMIWGYGRYQCLGKDLAWMELNKVYFELLKHFDFQIINPTHPWKSENYGLWLQKDMFVKATLRS</sequence>
<reference evidence="2 3" key="1">
    <citation type="submission" date="2018-05" db="EMBL/GenBank/DDBJ databases">
        <title>Whole genome sequencing for identification of molecular markers to develop diagnostic detection tools for the regulated plant pathogen Lachnellula willkommii.</title>
        <authorList>
            <person name="Giroux E."/>
            <person name="Bilodeau G."/>
        </authorList>
    </citation>
    <scope>NUCLEOTIDE SEQUENCE [LARGE SCALE GENOMIC DNA]</scope>
    <source>
        <strain evidence="2 3">CBS 203.66</strain>
    </source>
</reference>
<evidence type="ECO:0000313" key="3">
    <source>
        <dbReference type="Proteomes" id="UP000469559"/>
    </source>
</evidence>
<accession>A0A8T9BI78</accession>
<comment type="cofactor">
    <cofactor evidence="1">
        <name>heme</name>
        <dbReference type="ChEBI" id="CHEBI:30413"/>
    </cofactor>
</comment>
<dbReference type="PRINTS" id="PR00385">
    <property type="entry name" value="P450"/>
</dbReference>
<dbReference type="Pfam" id="PF00067">
    <property type="entry name" value="p450"/>
    <property type="match status" value="1"/>
</dbReference>
<dbReference type="Proteomes" id="UP000469559">
    <property type="component" value="Unassembled WGS sequence"/>
</dbReference>
<name>A0A8T9BI78_9HELO</name>
<organism evidence="2 3">
    <name type="scientific">Lachnellula arida</name>
    <dbReference type="NCBI Taxonomy" id="1316785"/>
    <lineage>
        <taxon>Eukaryota</taxon>
        <taxon>Fungi</taxon>
        <taxon>Dikarya</taxon>
        <taxon>Ascomycota</taxon>
        <taxon>Pezizomycotina</taxon>
        <taxon>Leotiomycetes</taxon>
        <taxon>Helotiales</taxon>
        <taxon>Lachnaceae</taxon>
        <taxon>Lachnellula</taxon>
    </lineage>
</organism>